<organism evidence="4 5">
    <name type="scientific">Trichuris suis</name>
    <name type="common">pig whipworm</name>
    <dbReference type="NCBI Taxonomy" id="68888"/>
    <lineage>
        <taxon>Eukaryota</taxon>
        <taxon>Metazoa</taxon>
        <taxon>Ecdysozoa</taxon>
        <taxon>Nematoda</taxon>
        <taxon>Enoplea</taxon>
        <taxon>Dorylaimia</taxon>
        <taxon>Trichinellida</taxon>
        <taxon>Trichuridae</taxon>
        <taxon>Trichuris</taxon>
    </lineage>
</organism>
<evidence type="ECO:0000259" key="3">
    <source>
        <dbReference type="Pfam" id="PF22074"/>
    </source>
</evidence>
<dbReference type="AlphaFoldDB" id="A0A085MA34"/>
<evidence type="ECO:0000256" key="1">
    <source>
        <dbReference type="SAM" id="MobiDB-lite"/>
    </source>
</evidence>
<dbReference type="Pfam" id="PF22073">
    <property type="entry name" value="Cep192_D4"/>
    <property type="match status" value="1"/>
</dbReference>
<dbReference type="GO" id="GO:0019901">
    <property type="term" value="F:protein kinase binding"/>
    <property type="evidence" value="ECO:0007669"/>
    <property type="project" value="TreeGrafter"/>
</dbReference>
<feature type="region of interest" description="Disordered" evidence="1">
    <location>
        <begin position="335"/>
        <end position="366"/>
    </location>
</feature>
<sequence>MGESIDIPESDSLISAAWFGDGRLSDGSIFVSPNPIAVSSAVKSSVAKAKTEREDSSSSLGILSPNTFAGTSRQLIQDDFLDLGVESDVNVDQCELEELVASFESSACVNDGSLIVNDGKATYAERNFSDPERTLKAAQQFCTPTSHLQRQSSTSKGSVVKVTDTVYKRKKPKLVQFAQPKSKPQLPLSCEDSLSDTSVISGKSELSREEKITDSNEEFICDNFAKLAMLKEAEDSLFPVGQNFTFETNSDLNYGRPQKHSDSGSASGFLGPKFDFMDHLSEGGEPPFMRPTISGLPEKMKSCHDENREDDQEKYCSENDFQEKADRIPDSMSLAGTKKMSESPPNTMVSVESQETQQPQHSEIQDEQGTLAISTWLSGVEPSSKLELSPWARNLLDSTGPNNATILNPSGKTASKSALGNASDSPKEKKPLTVNTAVSSSGSLLESQPKRPIPSSVVQLEAGKHCLSFGCLNVGERAYCSVPLRCREGCGPVRCRVQLRRASEGFKIESMESGCLLLFNAGETQQLTASFCPQSVGFHSGKIVFVVEPTGEQFKICLNGWGGRAYVSVTDSGAGCLFGNTRAWTLKLFSLSEDRFSGTFCLRNGGQLPAFVKIVPYRDSQFREPTNDQLISIQPSKFVLCPGEREKAKVLLTTTSEPNSDPIFLGIFWGEEVLRRNLRAAQIRKEKIYYVHGVNFGELFDGEVRCPISASHFTRCDEGGLFNMGLQMFTIRVVSEVSKLDSTVSFAAMDVNDTCFR</sequence>
<dbReference type="GO" id="GO:0005814">
    <property type="term" value="C:centriole"/>
    <property type="evidence" value="ECO:0007669"/>
    <property type="project" value="TreeGrafter"/>
</dbReference>
<dbReference type="GO" id="GO:0051298">
    <property type="term" value="P:centrosome duplication"/>
    <property type="evidence" value="ECO:0007669"/>
    <property type="project" value="InterPro"/>
</dbReference>
<gene>
    <name evidence="4" type="ORF">M513_05099</name>
</gene>
<dbReference type="InterPro" id="IPR054091">
    <property type="entry name" value="Cep192-like_D5"/>
</dbReference>
<keyword evidence="5" id="KW-1185">Reference proteome</keyword>
<dbReference type="InterPro" id="IPR039103">
    <property type="entry name" value="Spd-2/CEP192"/>
</dbReference>
<protein>
    <submittedName>
        <fullName evidence="4">Uncharacterized protein</fullName>
    </submittedName>
</protein>
<evidence type="ECO:0000259" key="2">
    <source>
        <dbReference type="Pfam" id="PF22073"/>
    </source>
</evidence>
<feature type="domain" description="Cep192-like" evidence="3">
    <location>
        <begin position="597"/>
        <end position="733"/>
    </location>
</feature>
<feature type="compositionally biased region" description="Polar residues" evidence="1">
    <location>
        <begin position="343"/>
        <end position="366"/>
    </location>
</feature>
<feature type="compositionally biased region" description="Polar residues" evidence="1">
    <location>
        <begin position="398"/>
        <end position="424"/>
    </location>
</feature>
<accession>A0A085MA34</accession>
<feature type="region of interest" description="Disordered" evidence="1">
    <location>
        <begin position="398"/>
        <end position="434"/>
    </location>
</feature>
<dbReference type="EMBL" id="KL363211">
    <property type="protein sequence ID" value="KFD54080.1"/>
    <property type="molecule type" value="Genomic_DNA"/>
</dbReference>
<dbReference type="GO" id="GO:0090222">
    <property type="term" value="P:centrosome-templated microtubule nucleation"/>
    <property type="evidence" value="ECO:0007669"/>
    <property type="project" value="InterPro"/>
</dbReference>
<dbReference type="GO" id="GO:0090307">
    <property type="term" value="P:mitotic spindle assembly"/>
    <property type="evidence" value="ECO:0007669"/>
    <property type="project" value="TreeGrafter"/>
</dbReference>
<dbReference type="GO" id="GO:0005737">
    <property type="term" value="C:cytoplasm"/>
    <property type="evidence" value="ECO:0007669"/>
    <property type="project" value="TreeGrafter"/>
</dbReference>
<feature type="domain" description="Cep192/Spd-2-like" evidence="2">
    <location>
        <begin position="459"/>
        <end position="563"/>
    </location>
</feature>
<dbReference type="GO" id="GO:0000242">
    <property type="term" value="C:pericentriolar material"/>
    <property type="evidence" value="ECO:0007669"/>
    <property type="project" value="TreeGrafter"/>
</dbReference>
<dbReference type="PANTHER" id="PTHR16029">
    <property type="entry name" value="CENTROSOMAL PROTEIN OF 192 KDA"/>
    <property type="match status" value="1"/>
</dbReference>
<dbReference type="PANTHER" id="PTHR16029:SF11">
    <property type="entry name" value="CENTROSOMAL PROTEIN OF 192 KDA"/>
    <property type="match status" value="1"/>
</dbReference>
<dbReference type="InterPro" id="IPR013783">
    <property type="entry name" value="Ig-like_fold"/>
</dbReference>
<dbReference type="GO" id="GO:0071539">
    <property type="term" value="P:protein localization to centrosome"/>
    <property type="evidence" value="ECO:0007669"/>
    <property type="project" value="InterPro"/>
</dbReference>
<dbReference type="Pfam" id="PF22074">
    <property type="entry name" value="Cep192_D5"/>
    <property type="match status" value="1"/>
</dbReference>
<proteinExistence type="predicted"/>
<evidence type="ECO:0000313" key="5">
    <source>
        <dbReference type="Proteomes" id="UP000030764"/>
    </source>
</evidence>
<evidence type="ECO:0000313" key="4">
    <source>
        <dbReference type="EMBL" id="KFD54080.1"/>
    </source>
</evidence>
<dbReference type="Proteomes" id="UP000030764">
    <property type="component" value="Unassembled WGS sequence"/>
</dbReference>
<dbReference type="InterPro" id="IPR054090">
    <property type="entry name" value="Cep192_Spd-2-like_dom"/>
</dbReference>
<dbReference type="Gene3D" id="2.60.40.10">
    <property type="entry name" value="Immunoglobulins"/>
    <property type="match status" value="1"/>
</dbReference>
<reference evidence="4 5" key="1">
    <citation type="journal article" date="2014" name="Nat. Genet.">
        <title>Genome and transcriptome of the porcine whipworm Trichuris suis.</title>
        <authorList>
            <person name="Jex A.R."/>
            <person name="Nejsum P."/>
            <person name="Schwarz E.M."/>
            <person name="Hu L."/>
            <person name="Young N.D."/>
            <person name="Hall R.S."/>
            <person name="Korhonen P.K."/>
            <person name="Liao S."/>
            <person name="Thamsborg S."/>
            <person name="Xia J."/>
            <person name="Xu P."/>
            <person name="Wang S."/>
            <person name="Scheerlinck J.P."/>
            <person name="Hofmann A."/>
            <person name="Sternberg P.W."/>
            <person name="Wang J."/>
            <person name="Gasser R.B."/>
        </authorList>
    </citation>
    <scope>NUCLEOTIDE SEQUENCE [LARGE SCALE GENOMIC DNA]</scope>
    <source>
        <strain evidence="4">DCEP-RM93M</strain>
    </source>
</reference>
<name>A0A085MA34_9BILA</name>